<keyword evidence="2" id="KW-1185">Reference proteome</keyword>
<sequence length="345" mass="37710">MSDVKPVHEQLRGDKVTLSRDAFGADKSIARVGMRVWLEKAYDLHQSGAFASKDDKGISSSIKSIYNQHTVRVTDSGIQVSKAHPVKVSDESGIRQQAQRELGDSVAIDETRLPSKRGTAGFFAFRKDVDRERQQHAKETGIESRFSLISRKLRGADNPDQASQDGFGDRSYKRVWKGILTGASQLFSGQGKIMTAGNLARGRADAGVVYSQRLEDEQQITSAAGTLSEAIKGSRSYHVPFGMDRADKGVAFGETIRHVSVSGSIIPAPGYHAHDPNVSSSFGNSRAPIIKHALDSILSEGLSHEEALSRSIKHFGYDVQNPSRVSTEAMQQRQMAVQAMKRSKV</sequence>
<dbReference type="Proteomes" id="UP000032266">
    <property type="component" value="Chromosome"/>
</dbReference>
<reference evidence="1 2" key="1">
    <citation type="submission" date="2014-01" db="EMBL/GenBank/DDBJ databases">
        <title>Full genme sequencing of cellulolytic bacterium Gynuella sunshinyii YC6258T gen. nov., sp. nov.</title>
        <authorList>
            <person name="Khan H."/>
            <person name="Chung E.J."/>
            <person name="Chung Y.R."/>
        </authorList>
    </citation>
    <scope>NUCLEOTIDE SEQUENCE [LARGE SCALE GENOMIC DNA]</scope>
    <source>
        <strain evidence="1 2">YC6258</strain>
    </source>
</reference>
<dbReference type="HOGENOM" id="CLU_803549_0_0_6"/>
<accession>A0A0C5VTJ3</accession>
<protein>
    <submittedName>
        <fullName evidence="1">Uncharacterized protein</fullName>
    </submittedName>
</protein>
<dbReference type="InterPro" id="IPR040871">
    <property type="entry name" value="HopA1"/>
</dbReference>
<dbReference type="RefSeq" id="WP_044619228.1">
    <property type="nucleotide sequence ID" value="NZ_CP007142.1"/>
</dbReference>
<dbReference type="EMBL" id="CP007142">
    <property type="protein sequence ID" value="AJQ97506.1"/>
    <property type="molecule type" value="Genomic_DNA"/>
</dbReference>
<name>A0A0C5VTJ3_9GAMM</name>
<dbReference type="OrthoDB" id="5489595at2"/>
<dbReference type="AlphaFoldDB" id="A0A0C5VTJ3"/>
<dbReference type="KEGG" id="gsn:YC6258_05478"/>
<evidence type="ECO:0000313" key="2">
    <source>
        <dbReference type="Proteomes" id="UP000032266"/>
    </source>
</evidence>
<gene>
    <name evidence="1" type="ORF">YC6258_05478</name>
</gene>
<organism evidence="1 2">
    <name type="scientific">Gynuella sunshinyii YC6258</name>
    <dbReference type="NCBI Taxonomy" id="1445510"/>
    <lineage>
        <taxon>Bacteria</taxon>
        <taxon>Pseudomonadati</taxon>
        <taxon>Pseudomonadota</taxon>
        <taxon>Gammaproteobacteria</taxon>
        <taxon>Oceanospirillales</taxon>
        <taxon>Saccharospirillaceae</taxon>
        <taxon>Gynuella</taxon>
    </lineage>
</organism>
<dbReference type="Pfam" id="PF17914">
    <property type="entry name" value="HopA1"/>
    <property type="match status" value="1"/>
</dbReference>
<proteinExistence type="predicted"/>
<evidence type="ECO:0000313" key="1">
    <source>
        <dbReference type="EMBL" id="AJQ97506.1"/>
    </source>
</evidence>
<dbReference type="STRING" id="1445510.YC6258_05478"/>